<comment type="caution">
    <text evidence="5">The sequence shown here is derived from an EMBL/GenBank/DDBJ whole genome shotgun (WGS) entry which is preliminary data.</text>
</comment>
<dbReference type="AlphaFoldDB" id="A0A096AW53"/>
<dbReference type="Proteomes" id="UP000029629">
    <property type="component" value="Unassembled WGS sequence"/>
</dbReference>
<dbReference type="GO" id="GO:0005524">
    <property type="term" value="F:ATP binding"/>
    <property type="evidence" value="ECO:0007669"/>
    <property type="project" value="UniProtKB-KW"/>
</dbReference>
<dbReference type="InterPro" id="IPR047661">
    <property type="entry name" value="IstB"/>
</dbReference>
<dbReference type="PANTHER" id="PTHR30050">
    <property type="entry name" value="CHROMOSOMAL REPLICATION INITIATOR PROTEIN DNAA"/>
    <property type="match status" value="1"/>
</dbReference>
<sequence>MHRNTASLPLMLKQLRLATVGTLWESVADKATKEQWSPQQYLAELCHQELLAREDKRLARNLKDATLPIGKHLNNFDFMAVDGINQATTYDLLQDKTWLTRGANLLLFGASGLGKTHLASALGYGLLEQGYKVKFIQATTLVQQLQLAKRHLKLQDELKKLDKYQLLIIDDVGYVRKSEQETSVLFELIAHRYERFSLAITSNKSFEEWDELFDDTTMTVAAIDRLVHHATMIHFTGESYRKKEALKTQDKGQ</sequence>
<dbReference type="PRINTS" id="PR00051">
    <property type="entry name" value="DNAA"/>
</dbReference>
<reference evidence="5 6" key="1">
    <citation type="submission" date="2014-07" db="EMBL/GenBank/DDBJ databases">
        <authorList>
            <person name="McCorrison J."/>
            <person name="Sanka R."/>
            <person name="Torralba M."/>
            <person name="Gillis M."/>
            <person name="Haft D.H."/>
            <person name="Methe B."/>
            <person name="Sutton G."/>
            <person name="Nelson K.E."/>
        </authorList>
    </citation>
    <scope>NUCLEOTIDE SEQUENCE [LARGE SCALE GENOMIC DNA]</scope>
    <source>
        <strain evidence="5 6">DNF00040</strain>
    </source>
</reference>
<keyword evidence="2" id="KW-0547">Nucleotide-binding</keyword>
<evidence type="ECO:0000259" key="4">
    <source>
        <dbReference type="SMART" id="SM00382"/>
    </source>
</evidence>
<evidence type="ECO:0000313" key="5">
    <source>
        <dbReference type="EMBL" id="KGF25239.1"/>
    </source>
</evidence>
<dbReference type="GeneID" id="93427855"/>
<name>A0A096AW53_9BURK</name>
<dbReference type="Pfam" id="PF01695">
    <property type="entry name" value="IstB_IS21"/>
    <property type="match status" value="1"/>
</dbReference>
<dbReference type="GO" id="GO:0006260">
    <property type="term" value="P:DNA replication"/>
    <property type="evidence" value="ECO:0007669"/>
    <property type="project" value="TreeGrafter"/>
</dbReference>
<proteinExistence type="inferred from homology"/>
<dbReference type="NCBIfam" id="NF038214">
    <property type="entry name" value="IS21_help_AAA"/>
    <property type="match status" value="1"/>
</dbReference>
<evidence type="ECO:0000256" key="1">
    <source>
        <dbReference type="ARBA" id="ARBA00008059"/>
    </source>
</evidence>
<dbReference type="InterPro" id="IPR028350">
    <property type="entry name" value="DNAC/IstB-like"/>
</dbReference>
<evidence type="ECO:0000313" key="6">
    <source>
        <dbReference type="Proteomes" id="UP000029629"/>
    </source>
</evidence>
<comment type="similarity">
    <text evidence="1">Belongs to the IS21/IS1162 putative ATP-binding protein family.</text>
</comment>
<organism evidence="5 6">
    <name type="scientific">Oligella urethralis DNF00040</name>
    <dbReference type="NCBI Taxonomy" id="1401065"/>
    <lineage>
        <taxon>Bacteria</taxon>
        <taxon>Pseudomonadati</taxon>
        <taxon>Pseudomonadota</taxon>
        <taxon>Betaproteobacteria</taxon>
        <taxon>Burkholderiales</taxon>
        <taxon>Alcaligenaceae</taxon>
        <taxon>Oligella</taxon>
    </lineage>
</organism>
<dbReference type="EMBL" id="JRNI01000102">
    <property type="protein sequence ID" value="KGF25239.1"/>
    <property type="molecule type" value="Genomic_DNA"/>
</dbReference>
<dbReference type="OrthoDB" id="9773429at2"/>
<dbReference type="SUPFAM" id="SSF52540">
    <property type="entry name" value="P-loop containing nucleoside triphosphate hydrolases"/>
    <property type="match status" value="1"/>
</dbReference>
<gene>
    <name evidence="5" type="ORF">HMPREF2130_11405</name>
</gene>
<dbReference type="PANTHER" id="PTHR30050:SF4">
    <property type="entry name" value="ATP-BINDING PROTEIN RV3427C IN INSERTION SEQUENCE-RELATED"/>
    <property type="match status" value="1"/>
</dbReference>
<dbReference type="InterPro" id="IPR002611">
    <property type="entry name" value="IstB_ATP-bd"/>
</dbReference>
<dbReference type="CDD" id="cd00009">
    <property type="entry name" value="AAA"/>
    <property type="match status" value="1"/>
</dbReference>
<feature type="domain" description="AAA+ ATPase" evidence="4">
    <location>
        <begin position="101"/>
        <end position="245"/>
    </location>
</feature>
<protein>
    <submittedName>
        <fullName evidence="5">ATPase AAA</fullName>
    </submittedName>
</protein>
<keyword evidence="6" id="KW-1185">Reference proteome</keyword>
<dbReference type="eggNOG" id="COG1484">
    <property type="taxonomic scope" value="Bacteria"/>
</dbReference>
<keyword evidence="3" id="KW-0067">ATP-binding</keyword>
<dbReference type="SMART" id="SM00382">
    <property type="entry name" value="AAA"/>
    <property type="match status" value="1"/>
</dbReference>
<dbReference type="RefSeq" id="WP_018027420.1">
    <property type="nucleotide sequence ID" value="NZ_JRNI01000102.1"/>
</dbReference>
<dbReference type="InterPro" id="IPR020591">
    <property type="entry name" value="Chromosome_initiator_DnaA-like"/>
</dbReference>
<dbReference type="Gene3D" id="3.40.50.300">
    <property type="entry name" value="P-loop containing nucleotide triphosphate hydrolases"/>
    <property type="match status" value="1"/>
</dbReference>
<evidence type="ECO:0000256" key="3">
    <source>
        <dbReference type="ARBA" id="ARBA00022840"/>
    </source>
</evidence>
<evidence type="ECO:0000256" key="2">
    <source>
        <dbReference type="ARBA" id="ARBA00022741"/>
    </source>
</evidence>
<accession>A0A096AW53</accession>
<dbReference type="PIRSF" id="PIRSF003073">
    <property type="entry name" value="DNAC_TnpB_IstB"/>
    <property type="match status" value="1"/>
</dbReference>
<dbReference type="InterPro" id="IPR027417">
    <property type="entry name" value="P-loop_NTPase"/>
</dbReference>
<dbReference type="InterPro" id="IPR003593">
    <property type="entry name" value="AAA+_ATPase"/>
</dbReference>